<dbReference type="InterPro" id="IPR000772">
    <property type="entry name" value="Ricin_B_lectin"/>
</dbReference>
<dbReference type="Pfam" id="PF00535">
    <property type="entry name" value="Glycos_transf_2"/>
    <property type="match status" value="3"/>
</dbReference>
<dbReference type="InterPro" id="IPR001173">
    <property type="entry name" value="Glyco_trans_2-like"/>
</dbReference>
<proteinExistence type="inferred from homology"/>
<sequence>MFPLLTAKHLFIVLVLSLVGLTYWIVTVERDPVNDAVTLEEQLNLILKVPRLPDGSIELDGTPGDMGLPVYLPEELPPNVKELVRKGWKEQGLNQYVSDLIPLHRRLPDVRDAWCRGQEQARRERNIGPGTLPRSAIVIVFYNEAWSVLLRTVHSVLDRTPTELIEEIVLVDDCSTMSHLKAQLEDYIAPLEKVRLVRSAERLGLIRARLLGAKSTTTNIITFLDAHCEVIEGWLEALIAHVADDETMIAIPAIDWIHEETLALNAQNSVKYYGSFDWSLNFQWRSRAERVIKSATNGTHPAAPYDTPTMAGGLFTIHRTFFERVGWYDEGMQIYGGENMELSFKAWMCGGKLQIVACSRVAHIQKRGHPYLSEIAGSFGLIKRNSIRLAEVWMDEYADYYYETFGGREKRGSFGDVTARKELRQRLQCRPFRWYLEHVFPEQFDPSRAVARGEIRFGGELTSYPSCLDWPTHLTLVGCHGTGGHQLWYLTKHGEVTREDHCLDYDGKVLAMVRCHGMGGNQQWSWDPATKLLKKLTFDRCLQWDRGLSLELCDPALSKQKWLMQNYKPNNLNSSPPSVISFGHWLSLYLYHNQLSDRLETLEEFKRKHQQDQQQTLLREAGFIVPEYQVIQYDAHYTPLPDDGWIETLPGDMGKSVILPDNITEDVQQLVKQGYDQQGLNQYVSDLIPVRRRLPDLRDPWCTAEPRLLPALPQASIVIVFYNEAWSVLVRTVHSILDRTPKALLREIILVDDFSNLAHLRTQLDEYFSSYPLVRILRVPKRLGLIRARLYGARNASSDFLTFLDAHCECMNGWLEGQLDLVVRDPHTIALPTIDWIDENNLKLVSDKALVFYGAMGWGLDFQWRGRWDRVHKPENKMEPFSTPVMAGGLFTIHRKFFEWLGWYDAGLDVYGGENIELSLKAWMCGGRLMTVPCARVAHIQKTGHPYLKNVKTDVVRVNSVRVAEVWLDEYADVLYGLFGGPQFRGNFGDVSDRKQLRKDLHCKDFQWYLTNVFPELTEELAKRPGHGIFHNDALVGSDPAHCLTYAEPNNAVSMTPCVQGNTWQQWVFSLYGEIGTNNHCLDYDGNMLLMFHCHKARGNQEWTYNTTTHQFEHKKHQGKCLGLETASKKVRIEGCNLTEQSQRWHYPAIEHKVLVALVTVTVTLALMVLYFVYDVNLTLTPKRNFLEQQQSIDTISSSTSAEKHHNGFQFVYTTIGLDPELPTPPGDMGYPVAVNLTSEQVTALAQQGIQTQGFNQYFSDLMSVRRRLPEIRNPWCAKPGRFLADLPPTSIVIVFFNEAWSVVLRTVHSVLDRSPAHLVKEIVLVDDCSTLASLKTQLDEYFRPYPKVRVLRAPERLGLIRARMFGAQNTTAEVITFLDAHVECTVGWLEALLDVVARSSTTIAIPTIDWIDEKSMAFIANKSISYIGAYDWDLNFGWWYRSSMKKKYANLLEPFDTPAMAGGLFAINRTFFERLGWYDDGFDIYGIENIELSMKSWMCGGKMVTVPCSRVGHIQKVGHPYLHNEKKDVVRANSI</sequence>
<dbReference type="GO" id="GO:0000139">
    <property type="term" value="C:Golgi membrane"/>
    <property type="evidence" value="ECO:0007669"/>
    <property type="project" value="UniProtKB-SubCell"/>
</dbReference>
<accession>A0A182KBE2</accession>
<evidence type="ECO:0000256" key="5">
    <source>
        <dbReference type="ARBA" id="ARBA00022692"/>
    </source>
</evidence>
<reference evidence="15" key="2">
    <citation type="submission" date="2020-05" db="UniProtKB">
        <authorList>
            <consortium name="EnsemblMetazoa"/>
        </authorList>
    </citation>
    <scope>IDENTIFICATION</scope>
    <source>
        <strain evidence="15">ACHKN1017</strain>
    </source>
</reference>
<protein>
    <recommendedName>
        <fullName evidence="14">Ricin B lectin domain-containing protein</fullName>
    </recommendedName>
</protein>
<dbReference type="PANTHER" id="PTHR11675">
    <property type="entry name" value="N-ACETYLGALACTOSAMINYLTRANSFERASE"/>
    <property type="match status" value="1"/>
</dbReference>
<dbReference type="GO" id="GO:0006493">
    <property type="term" value="P:protein O-linked glycosylation"/>
    <property type="evidence" value="ECO:0007669"/>
    <property type="project" value="TreeGrafter"/>
</dbReference>
<dbReference type="Proteomes" id="UP000075881">
    <property type="component" value="Unassembled WGS sequence"/>
</dbReference>
<dbReference type="SMART" id="SM00458">
    <property type="entry name" value="RICIN"/>
    <property type="match status" value="2"/>
</dbReference>
<name>A0A182KBE2_9DIPT</name>
<keyword evidence="4" id="KW-0808">Transferase</keyword>
<organism evidence="15 16">
    <name type="scientific">Anopheles christyi</name>
    <dbReference type="NCBI Taxonomy" id="43041"/>
    <lineage>
        <taxon>Eukaryota</taxon>
        <taxon>Metazoa</taxon>
        <taxon>Ecdysozoa</taxon>
        <taxon>Arthropoda</taxon>
        <taxon>Hexapoda</taxon>
        <taxon>Insecta</taxon>
        <taxon>Pterygota</taxon>
        <taxon>Neoptera</taxon>
        <taxon>Endopterygota</taxon>
        <taxon>Diptera</taxon>
        <taxon>Nematocera</taxon>
        <taxon>Culicoidea</taxon>
        <taxon>Culicidae</taxon>
        <taxon>Anophelinae</taxon>
        <taxon>Anopheles</taxon>
    </lineage>
</organism>
<evidence type="ECO:0000256" key="13">
    <source>
        <dbReference type="ARBA" id="ARBA00023211"/>
    </source>
</evidence>
<dbReference type="InterPro" id="IPR029044">
    <property type="entry name" value="Nucleotide-diphossugar_trans"/>
</dbReference>
<evidence type="ECO:0000256" key="7">
    <source>
        <dbReference type="ARBA" id="ARBA00022968"/>
    </source>
</evidence>
<evidence type="ECO:0000256" key="2">
    <source>
        <dbReference type="ARBA" id="ARBA00004323"/>
    </source>
</evidence>
<evidence type="ECO:0000256" key="6">
    <source>
        <dbReference type="ARBA" id="ARBA00022734"/>
    </source>
</evidence>
<dbReference type="Pfam" id="PF02709">
    <property type="entry name" value="Glyco_transf_7C"/>
    <property type="match status" value="1"/>
</dbReference>
<evidence type="ECO:0000313" key="16">
    <source>
        <dbReference type="Proteomes" id="UP000075881"/>
    </source>
</evidence>
<comment type="cofactor">
    <cofactor evidence="1">
        <name>Mn(2+)</name>
        <dbReference type="ChEBI" id="CHEBI:29035"/>
    </cofactor>
</comment>
<keyword evidence="6" id="KW-0430">Lectin</keyword>
<dbReference type="GO" id="GO:0030246">
    <property type="term" value="F:carbohydrate binding"/>
    <property type="evidence" value="ECO:0007669"/>
    <property type="project" value="UniProtKB-KW"/>
</dbReference>
<keyword evidence="5" id="KW-0812">Transmembrane</keyword>
<keyword evidence="10" id="KW-0472">Membrane</keyword>
<feature type="domain" description="Ricin B lectin" evidence="14">
    <location>
        <begin position="1032"/>
        <end position="1148"/>
    </location>
</feature>
<dbReference type="Gene3D" id="3.90.550.10">
    <property type="entry name" value="Spore Coat Polysaccharide Biosynthesis Protein SpsA, Chain A"/>
    <property type="match status" value="3"/>
</dbReference>
<evidence type="ECO:0000256" key="1">
    <source>
        <dbReference type="ARBA" id="ARBA00001936"/>
    </source>
</evidence>
<evidence type="ECO:0000256" key="11">
    <source>
        <dbReference type="ARBA" id="ARBA00023157"/>
    </source>
</evidence>
<keyword evidence="13" id="KW-0464">Manganese</keyword>
<dbReference type="InterPro" id="IPR045885">
    <property type="entry name" value="GalNAc-T"/>
</dbReference>
<dbReference type="SUPFAM" id="SSF50370">
    <property type="entry name" value="Ricin B-like lectins"/>
    <property type="match status" value="2"/>
</dbReference>
<evidence type="ECO:0000256" key="4">
    <source>
        <dbReference type="ARBA" id="ARBA00022679"/>
    </source>
</evidence>
<keyword evidence="7" id="KW-0735">Signal-anchor</keyword>
<keyword evidence="11" id="KW-1015">Disulfide bond</keyword>
<keyword evidence="12" id="KW-0325">Glycoprotein</keyword>
<reference evidence="16" key="1">
    <citation type="submission" date="2013-03" db="EMBL/GenBank/DDBJ databases">
        <title>The Genome Sequence of Anopheles christyi ACHKN1017.</title>
        <authorList>
            <consortium name="The Broad Institute Genomics Platform"/>
            <person name="Neafsey D.E."/>
            <person name="Besansky N."/>
            <person name="Walker B."/>
            <person name="Young S.K."/>
            <person name="Zeng Q."/>
            <person name="Gargeya S."/>
            <person name="Fitzgerald M."/>
            <person name="Haas B."/>
            <person name="Abouelleil A."/>
            <person name="Allen A.W."/>
            <person name="Alvarado L."/>
            <person name="Arachchi H.M."/>
            <person name="Berlin A.M."/>
            <person name="Chapman S.B."/>
            <person name="Gainer-Dewar J."/>
            <person name="Goldberg J."/>
            <person name="Griggs A."/>
            <person name="Gujja S."/>
            <person name="Hansen M."/>
            <person name="Howarth C."/>
            <person name="Imamovic A."/>
            <person name="Ireland A."/>
            <person name="Larimer J."/>
            <person name="McCowan C."/>
            <person name="Murphy C."/>
            <person name="Pearson M."/>
            <person name="Poon T.W."/>
            <person name="Priest M."/>
            <person name="Roberts A."/>
            <person name="Saif S."/>
            <person name="Shea T."/>
            <person name="Sisk P."/>
            <person name="Sykes S."/>
            <person name="Wortman J."/>
            <person name="Nusbaum C."/>
            <person name="Birren B."/>
        </authorList>
    </citation>
    <scope>NUCLEOTIDE SEQUENCE [LARGE SCALE GENOMIC DNA]</scope>
    <source>
        <strain evidence="16">ACHKN1017</strain>
    </source>
</reference>
<keyword evidence="9" id="KW-0333">Golgi apparatus</keyword>
<evidence type="ECO:0000256" key="10">
    <source>
        <dbReference type="ARBA" id="ARBA00023136"/>
    </source>
</evidence>
<dbReference type="InterPro" id="IPR035992">
    <property type="entry name" value="Ricin_B-like_lectins"/>
</dbReference>
<dbReference type="STRING" id="43041.A0A182KBE2"/>
<dbReference type="PROSITE" id="PS50231">
    <property type="entry name" value="RICIN_B_LECTIN"/>
    <property type="match status" value="2"/>
</dbReference>
<dbReference type="PANTHER" id="PTHR11675:SF131">
    <property type="entry name" value="POLYPEPTIDE N-ACETYLGALACTOSAMINYLTRANSFERASE 9-RELATED"/>
    <property type="match status" value="1"/>
</dbReference>
<dbReference type="EnsemblMetazoa" id="ACHR008079-RA">
    <property type="protein sequence ID" value="ACHR008079-PA"/>
    <property type="gene ID" value="ACHR008079"/>
</dbReference>
<evidence type="ECO:0000256" key="8">
    <source>
        <dbReference type="ARBA" id="ARBA00022989"/>
    </source>
</evidence>
<comment type="subcellular location">
    <subcellularLocation>
        <location evidence="2">Golgi apparatus membrane</location>
        <topology evidence="2">Single-pass type II membrane protein</topology>
    </subcellularLocation>
</comment>
<feature type="domain" description="Ricin B lectin" evidence="14">
    <location>
        <begin position="452"/>
        <end position="565"/>
    </location>
</feature>
<evidence type="ECO:0000256" key="3">
    <source>
        <dbReference type="ARBA" id="ARBA00005680"/>
    </source>
</evidence>
<comment type="similarity">
    <text evidence="3">Belongs to the glycosyltransferase 2 family. GalNAc-T subfamily.</text>
</comment>
<evidence type="ECO:0000256" key="12">
    <source>
        <dbReference type="ARBA" id="ARBA00023180"/>
    </source>
</evidence>
<evidence type="ECO:0000313" key="15">
    <source>
        <dbReference type="EnsemblMetazoa" id="ACHR008079-PA"/>
    </source>
</evidence>
<evidence type="ECO:0000256" key="9">
    <source>
        <dbReference type="ARBA" id="ARBA00023034"/>
    </source>
</evidence>
<dbReference type="InterPro" id="IPR027791">
    <property type="entry name" value="Galactosyl_T_C"/>
</dbReference>
<dbReference type="Pfam" id="PF00652">
    <property type="entry name" value="Ricin_B_lectin"/>
    <property type="match status" value="2"/>
</dbReference>
<dbReference type="GO" id="GO:0004653">
    <property type="term" value="F:polypeptide N-acetylgalactosaminyltransferase activity"/>
    <property type="evidence" value="ECO:0007669"/>
    <property type="project" value="TreeGrafter"/>
</dbReference>
<dbReference type="VEuPathDB" id="VectorBase:ACHR008079"/>
<dbReference type="CDD" id="cd02510">
    <property type="entry name" value="pp-GalNAc-T"/>
    <property type="match status" value="2"/>
</dbReference>
<dbReference type="SUPFAM" id="SSF53448">
    <property type="entry name" value="Nucleotide-diphospho-sugar transferases"/>
    <property type="match status" value="3"/>
</dbReference>
<dbReference type="FunFam" id="3.90.550.10:FF:000053">
    <property type="entry name" value="Polypeptide N-acetylgalactosaminyltransferase"/>
    <property type="match status" value="1"/>
</dbReference>
<keyword evidence="8" id="KW-1133">Transmembrane helix</keyword>
<keyword evidence="16" id="KW-1185">Reference proteome</keyword>
<evidence type="ECO:0000259" key="14">
    <source>
        <dbReference type="SMART" id="SM00458"/>
    </source>
</evidence>
<dbReference type="Gene3D" id="2.80.10.50">
    <property type="match status" value="2"/>
</dbReference>